<dbReference type="PRINTS" id="PR00385">
    <property type="entry name" value="P450"/>
</dbReference>
<evidence type="ECO:0000313" key="17">
    <source>
        <dbReference type="Proteomes" id="UP000719412"/>
    </source>
</evidence>
<dbReference type="SUPFAM" id="SSF48264">
    <property type="entry name" value="Cytochrome P450"/>
    <property type="match status" value="1"/>
</dbReference>
<keyword evidence="10 15" id="KW-0560">Oxidoreductase</keyword>
<evidence type="ECO:0000256" key="14">
    <source>
        <dbReference type="PIRSR" id="PIRSR602401-1"/>
    </source>
</evidence>
<evidence type="ECO:0000256" key="12">
    <source>
        <dbReference type="ARBA" id="ARBA00023033"/>
    </source>
</evidence>
<dbReference type="PANTHER" id="PTHR24291">
    <property type="entry name" value="CYTOCHROME P450 FAMILY 4"/>
    <property type="match status" value="1"/>
</dbReference>
<proteinExistence type="inferred from homology"/>
<evidence type="ECO:0008006" key="18">
    <source>
        <dbReference type="Google" id="ProtNLM"/>
    </source>
</evidence>
<dbReference type="GO" id="GO:0005789">
    <property type="term" value="C:endoplasmic reticulum membrane"/>
    <property type="evidence" value="ECO:0007669"/>
    <property type="project" value="UniProtKB-SubCell"/>
</dbReference>
<gene>
    <name evidence="16" type="ORF">GEV33_004317</name>
</gene>
<dbReference type="PRINTS" id="PR00463">
    <property type="entry name" value="EP450I"/>
</dbReference>
<comment type="similarity">
    <text evidence="5 15">Belongs to the cytochrome P450 family.</text>
</comment>
<feature type="binding site" description="axial binding residue" evidence="14">
    <location>
        <position position="474"/>
    </location>
    <ligand>
        <name>heme</name>
        <dbReference type="ChEBI" id="CHEBI:30413"/>
    </ligand>
    <ligandPart>
        <name>Fe</name>
        <dbReference type="ChEBI" id="CHEBI:18248"/>
    </ligandPart>
</feature>
<dbReference type="GO" id="GO:0020037">
    <property type="term" value="F:heme binding"/>
    <property type="evidence" value="ECO:0007669"/>
    <property type="project" value="InterPro"/>
</dbReference>
<keyword evidence="9" id="KW-0492">Microsome</keyword>
<evidence type="ECO:0000256" key="15">
    <source>
        <dbReference type="RuleBase" id="RU000461"/>
    </source>
</evidence>
<comment type="cofactor">
    <cofactor evidence="1 14">
        <name>heme</name>
        <dbReference type="ChEBI" id="CHEBI:30413"/>
    </cofactor>
</comment>
<dbReference type="Proteomes" id="UP000719412">
    <property type="component" value="Unassembled WGS sequence"/>
</dbReference>
<dbReference type="Pfam" id="PF00067">
    <property type="entry name" value="p450"/>
    <property type="match status" value="1"/>
</dbReference>
<dbReference type="GO" id="GO:0016705">
    <property type="term" value="F:oxidoreductase activity, acting on paired donors, with incorporation or reduction of molecular oxygen"/>
    <property type="evidence" value="ECO:0007669"/>
    <property type="project" value="InterPro"/>
</dbReference>
<evidence type="ECO:0000256" key="7">
    <source>
        <dbReference type="ARBA" id="ARBA00022723"/>
    </source>
</evidence>
<dbReference type="InterPro" id="IPR002401">
    <property type="entry name" value="Cyt_P450_E_grp-I"/>
</dbReference>
<evidence type="ECO:0000256" key="11">
    <source>
        <dbReference type="ARBA" id="ARBA00023004"/>
    </source>
</evidence>
<protein>
    <recommendedName>
        <fullName evidence="18">Cytochrome P450 monooxygenase</fullName>
    </recommendedName>
</protein>
<dbReference type="InterPro" id="IPR001128">
    <property type="entry name" value="Cyt_P450"/>
</dbReference>
<evidence type="ECO:0000256" key="10">
    <source>
        <dbReference type="ARBA" id="ARBA00023002"/>
    </source>
</evidence>
<name>A0A8J6HQI3_TENMO</name>
<accession>A0A8J6HQI3</accession>
<evidence type="ECO:0000256" key="5">
    <source>
        <dbReference type="ARBA" id="ARBA00010617"/>
    </source>
</evidence>
<dbReference type="GO" id="GO:0005506">
    <property type="term" value="F:iron ion binding"/>
    <property type="evidence" value="ECO:0007669"/>
    <property type="project" value="InterPro"/>
</dbReference>
<dbReference type="Gene3D" id="1.10.630.10">
    <property type="entry name" value="Cytochrome P450"/>
    <property type="match status" value="1"/>
</dbReference>
<organism evidence="16 17">
    <name type="scientific">Tenebrio molitor</name>
    <name type="common">Yellow mealworm beetle</name>
    <dbReference type="NCBI Taxonomy" id="7067"/>
    <lineage>
        <taxon>Eukaryota</taxon>
        <taxon>Metazoa</taxon>
        <taxon>Ecdysozoa</taxon>
        <taxon>Arthropoda</taxon>
        <taxon>Hexapoda</taxon>
        <taxon>Insecta</taxon>
        <taxon>Pterygota</taxon>
        <taxon>Neoptera</taxon>
        <taxon>Endopterygota</taxon>
        <taxon>Coleoptera</taxon>
        <taxon>Polyphaga</taxon>
        <taxon>Cucujiformia</taxon>
        <taxon>Tenebrionidae</taxon>
        <taxon>Tenebrio</taxon>
    </lineage>
</organism>
<dbReference type="GO" id="GO:0004497">
    <property type="term" value="F:monooxygenase activity"/>
    <property type="evidence" value="ECO:0007669"/>
    <property type="project" value="UniProtKB-KW"/>
</dbReference>
<sequence length="536" mass="61818">MFKFLWKLRLFRAVSEGGPYSLRERRRDVFREASVDGYRDFGVLSGNGWLGTADLGLCGCGLGMLLYHWNRRRLYYHAWKIEGPFAWPIIGSAYLFIRGHEDVYNTATKLINSQPPIFKLWMGTKLVILITQPTHAEVILKTCFNRLGTKQLEELIHVDLFTAPVDIWRTRRKIINKSFNTKILNSYVDIFDKRARHLMRQFEEKCDGNYIDVLEALLRCSLDTACEALLDVDPNSITGQARYIANTNRMTKISVIRGSSVWLQSNFIWRYSSLHQEVTNLRREAMDFIRQIVEKKKLDTGLYKNCSEDNFGKDKLLINNLINSIEAEGLDERGVLDEIHSIITNVLLLCIMGLHSNIQKNIQEELDSIFGHSDRIVTLEDVNRMYYLERVVKETMRLFPPAPFLRRSVDEDIKLDSHVLPKGSEVFIPLVSLHRRRDLWNYPLVFDPDRFLAENEASRPDYSYLPFGNGRRNCIAMVERFCCKRCDADHCGLVRGGRGSNSGGSGFESLAGRRFFSEVFLHTQEADAATPTEVFS</sequence>
<keyword evidence="7 14" id="KW-0479">Metal-binding</keyword>
<evidence type="ECO:0000256" key="2">
    <source>
        <dbReference type="ARBA" id="ARBA00003690"/>
    </source>
</evidence>
<keyword evidence="13" id="KW-0472">Membrane</keyword>
<keyword evidence="8" id="KW-0256">Endoplasmic reticulum</keyword>
<dbReference type="AlphaFoldDB" id="A0A8J6HQI3"/>
<reference evidence="16" key="1">
    <citation type="journal article" date="2020" name="J Insects Food Feed">
        <title>The yellow mealworm (Tenebrio molitor) genome: a resource for the emerging insects as food and feed industry.</title>
        <authorList>
            <person name="Eriksson T."/>
            <person name="Andere A."/>
            <person name="Kelstrup H."/>
            <person name="Emery V."/>
            <person name="Picard C."/>
        </authorList>
    </citation>
    <scope>NUCLEOTIDE SEQUENCE</scope>
    <source>
        <strain evidence="16">Stoneville</strain>
        <tissue evidence="16">Whole head</tissue>
    </source>
</reference>
<evidence type="ECO:0000256" key="4">
    <source>
        <dbReference type="ARBA" id="ARBA00004406"/>
    </source>
</evidence>
<dbReference type="PROSITE" id="PS00086">
    <property type="entry name" value="CYTOCHROME_P450"/>
    <property type="match status" value="1"/>
</dbReference>
<keyword evidence="12 15" id="KW-0503">Monooxygenase</keyword>
<evidence type="ECO:0000256" key="3">
    <source>
        <dbReference type="ARBA" id="ARBA00004174"/>
    </source>
</evidence>
<dbReference type="InterPro" id="IPR036396">
    <property type="entry name" value="Cyt_P450_sf"/>
</dbReference>
<dbReference type="EMBL" id="JABDTM020017599">
    <property type="protein sequence ID" value="KAH0818473.1"/>
    <property type="molecule type" value="Genomic_DNA"/>
</dbReference>
<keyword evidence="6 14" id="KW-0349">Heme</keyword>
<dbReference type="InterPro" id="IPR017972">
    <property type="entry name" value="Cyt_P450_CS"/>
</dbReference>
<keyword evidence="11 14" id="KW-0408">Iron</keyword>
<evidence type="ECO:0000256" key="6">
    <source>
        <dbReference type="ARBA" id="ARBA00022617"/>
    </source>
</evidence>
<evidence type="ECO:0000256" key="9">
    <source>
        <dbReference type="ARBA" id="ARBA00022848"/>
    </source>
</evidence>
<comment type="function">
    <text evidence="2">May be involved in the metabolism of insect hormones and in the breakdown of synthetic insecticides.</text>
</comment>
<evidence type="ECO:0000256" key="13">
    <source>
        <dbReference type="ARBA" id="ARBA00023136"/>
    </source>
</evidence>
<comment type="caution">
    <text evidence="16">The sequence shown here is derived from an EMBL/GenBank/DDBJ whole genome shotgun (WGS) entry which is preliminary data.</text>
</comment>
<reference evidence="16" key="2">
    <citation type="submission" date="2021-08" db="EMBL/GenBank/DDBJ databases">
        <authorList>
            <person name="Eriksson T."/>
        </authorList>
    </citation>
    <scope>NUCLEOTIDE SEQUENCE</scope>
    <source>
        <strain evidence="16">Stoneville</strain>
        <tissue evidence="16">Whole head</tissue>
    </source>
</reference>
<evidence type="ECO:0000256" key="8">
    <source>
        <dbReference type="ARBA" id="ARBA00022824"/>
    </source>
</evidence>
<dbReference type="PANTHER" id="PTHR24291:SF189">
    <property type="entry name" value="CYTOCHROME P450 4C3-RELATED"/>
    <property type="match status" value="1"/>
</dbReference>
<dbReference type="InterPro" id="IPR050196">
    <property type="entry name" value="Cytochrome_P450_Monoox"/>
</dbReference>
<comment type="subcellular location">
    <subcellularLocation>
        <location evidence="4">Endoplasmic reticulum membrane</location>
        <topology evidence="4">Peripheral membrane protein</topology>
    </subcellularLocation>
    <subcellularLocation>
        <location evidence="3">Microsome membrane</location>
        <topology evidence="3">Peripheral membrane protein</topology>
    </subcellularLocation>
</comment>
<evidence type="ECO:0000313" key="16">
    <source>
        <dbReference type="EMBL" id="KAH0818473.1"/>
    </source>
</evidence>
<keyword evidence="17" id="KW-1185">Reference proteome</keyword>
<evidence type="ECO:0000256" key="1">
    <source>
        <dbReference type="ARBA" id="ARBA00001971"/>
    </source>
</evidence>